<name>W2SQ14_NECAM</name>
<dbReference type="EMBL" id="KI668863">
    <property type="protein sequence ID" value="ETN70971.1"/>
    <property type="molecule type" value="Genomic_DNA"/>
</dbReference>
<sequence length="125" mass="13735">MVTTRLTNEVLDNCTGLDIIRKPEDILDKLGTRHVGLIVAIVSCSFVWGFGALSIMSSAFTSIDCGNCTDTMVTVVSEFDLRGERSYLIEWSTSFFMIGNMIGGCTLSHAADRSVLSRGRFRTIN</sequence>
<gene>
    <name evidence="2" type="ORF">NECAME_14419</name>
</gene>
<reference evidence="3" key="1">
    <citation type="journal article" date="2014" name="Nat. Genet.">
        <title>Genome of the human hookworm Necator americanus.</title>
        <authorList>
            <person name="Tang Y.T."/>
            <person name="Gao X."/>
            <person name="Rosa B.A."/>
            <person name="Abubucker S."/>
            <person name="Hallsworth-Pepin K."/>
            <person name="Martin J."/>
            <person name="Tyagi R."/>
            <person name="Heizer E."/>
            <person name="Zhang X."/>
            <person name="Bhonagiri-Palsikar V."/>
            <person name="Minx P."/>
            <person name="Warren W.C."/>
            <person name="Wang Q."/>
            <person name="Zhan B."/>
            <person name="Hotez P.J."/>
            <person name="Sternberg P.W."/>
            <person name="Dougall A."/>
            <person name="Gaze S.T."/>
            <person name="Mulvenna J."/>
            <person name="Sotillo J."/>
            <person name="Ranganathan S."/>
            <person name="Rabelo E.M."/>
            <person name="Wilson R.K."/>
            <person name="Felgner P.L."/>
            <person name="Bethony J."/>
            <person name="Hawdon J.M."/>
            <person name="Gasser R.B."/>
            <person name="Loukas A."/>
            <person name="Mitreva M."/>
        </authorList>
    </citation>
    <scope>NUCLEOTIDE SEQUENCE [LARGE SCALE GENOMIC DNA]</scope>
</reference>
<dbReference type="Proteomes" id="UP000053676">
    <property type="component" value="Unassembled WGS sequence"/>
</dbReference>
<organism evidence="2 3">
    <name type="scientific">Necator americanus</name>
    <name type="common">Human hookworm</name>
    <dbReference type="NCBI Taxonomy" id="51031"/>
    <lineage>
        <taxon>Eukaryota</taxon>
        <taxon>Metazoa</taxon>
        <taxon>Ecdysozoa</taxon>
        <taxon>Nematoda</taxon>
        <taxon>Chromadorea</taxon>
        <taxon>Rhabditida</taxon>
        <taxon>Rhabditina</taxon>
        <taxon>Rhabditomorpha</taxon>
        <taxon>Strongyloidea</taxon>
        <taxon>Ancylostomatidae</taxon>
        <taxon>Bunostominae</taxon>
        <taxon>Necator</taxon>
    </lineage>
</organism>
<keyword evidence="1" id="KW-0812">Transmembrane</keyword>
<accession>W2SQ14</accession>
<dbReference type="AlphaFoldDB" id="W2SQ14"/>
<evidence type="ECO:0000313" key="2">
    <source>
        <dbReference type="EMBL" id="ETN70971.1"/>
    </source>
</evidence>
<evidence type="ECO:0008006" key="4">
    <source>
        <dbReference type="Google" id="ProtNLM"/>
    </source>
</evidence>
<proteinExistence type="predicted"/>
<keyword evidence="1" id="KW-0472">Membrane</keyword>
<keyword evidence="3" id="KW-1185">Reference proteome</keyword>
<evidence type="ECO:0000256" key="1">
    <source>
        <dbReference type="SAM" id="Phobius"/>
    </source>
</evidence>
<feature type="transmembrane region" description="Helical" evidence="1">
    <location>
        <begin position="35"/>
        <end position="60"/>
    </location>
</feature>
<evidence type="ECO:0000313" key="3">
    <source>
        <dbReference type="Proteomes" id="UP000053676"/>
    </source>
</evidence>
<dbReference type="KEGG" id="nai:NECAME_14419"/>
<protein>
    <recommendedName>
        <fullName evidence="4">Major facilitator superfamily (MFS) profile domain-containing protein</fullName>
    </recommendedName>
</protein>
<dbReference type="OrthoDB" id="5296287at2759"/>
<keyword evidence="1" id="KW-1133">Transmembrane helix</keyword>